<keyword evidence="1" id="KW-0472">Membrane</keyword>
<keyword evidence="1" id="KW-1133">Transmembrane helix</keyword>
<evidence type="ECO:0000313" key="3">
    <source>
        <dbReference type="EMBL" id="NYB76089.1"/>
    </source>
</evidence>
<feature type="domain" description="TPM" evidence="2">
    <location>
        <begin position="29"/>
        <end position="147"/>
    </location>
</feature>
<proteinExistence type="predicted"/>
<sequence length="262" mass="28624">MLTALLIITSTVAYGLNIDLPEPTREFYINDFAGLMNDESKNNILKINLNYENTEEKPQIVVVTVKSMQGLDENTYSVKLFEEWEIGNKGYDNGVLLLLALEERRIKIEVGYGLEGAITDSESGRILDESLDYLSEGDYSTGLENIFYNLAIEVNNEYGYNNEDIFGDIKVENPYEESSSNYGSLFRLIALIVIIIIINGFGGGRGRRRRSVFMPYFMPRFTNFGSGTHIGGFGGRSGGGGFGGGSFGGGGRSGGGGAGRGF</sequence>
<dbReference type="AlphaFoldDB" id="A0A974GXX8"/>
<gene>
    <name evidence="3" type="ORF">HZF24_18230</name>
</gene>
<evidence type="ECO:0000313" key="4">
    <source>
        <dbReference type="Proteomes" id="UP000611629"/>
    </source>
</evidence>
<keyword evidence="1" id="KW-0812">Transmembrane</keyword>
<dbReference type="PANTHER" id="PTHR30373">
    <property type="entry name" value="UPF0603 PROTEIN YGCG"/>
    <property type="match status" value="1"/>
</dbReference>
<keyword evidence="4" id="KW-1185">Reference proteome</keyword>
<protein>
    <submittedName>
        <fullName evidence="3">TPM domain-containing protein</fullName>
    </submittedName>
</protein>
<dbReference type="Pfam" id="PF04536">
    <property type="entry name" value="TPM_phosphatase"/>
    <property type="match status" value="1"/>
</dbReference>
<reference evidence="3" key="1">
    <citation type="submission" date="2020-07" db="EMBL/GenBank/DDBJ databases">
        <title>Genomic analysis of a strain of Sedimentibacter Hydroxybenzoicus DSM7310.</title>
        <authorList>
            <person name="Ma S."/>
        </authorList>
    </citation>
    <scope>NUCLEOTIDE SEQUENCE</scope>
    <source>
        <strain evidence="3">DSM 7310</strain>
    </source>
</reference>
<dbReference type="Proteomes" id="UP000611629">
    <property type="component" value="Unassembled WGS sequence"/>
</dbReference>
<evidence type="ECO:0000256" key="1">
    <source>
        <dbReference type="SAM" id="Phobius"/>
    </source>
</evidence>
<dbReference type="InterPro" id="IPR007621">
    <property type="entry name" value="TPM_dom"/>
</dbReference>
<evidence type="ECO:0000259" key="2">
    <source>
        <dbReference type="Pfam" id="PF04536"/>
    </source>
</evidence>
<comment type="caution">
    <text evidence="3">The sequence shown here is derived from an EMBL/GenBank/DDBJ whole genome shotgun (WGS) entry which is preliminary data.</text>
</comment>
<name>A0A974GXX8_SEDHY</name>
<accession>A0A974GXX8</accession>
<dbReference type="PANTHER" id="PTHR30373:SF2">
    <property type="entry name" value="UPF0603 PROTEIN YGCG"/>
    <property type="match status" value="1"/>
</dbReference>
<feature type="transmembrane region" description="Helical" evidence="1">
    <location>
        <begin position="185"/>
        <end position="204"/>
    </location>
</feature>
<dbReference type="Gene3D" id="3.10.310.50">
    <property type="match status" value="1"/>
</dbReference>
<organism evidence="3 4">
    <name type="scientific">Sedimentibacter hydroxybenzoicus DSM 7310</name>
    <dbReference type="NCBI Taxonomy" id="1123245"/>
    <lineage>
        <taxon>Bacteria</taxon>
        <taxon>Bacillati</taxon>
        <taxon>Bacillota</taxon>
        <taxon>Tissierellia</taxon>
        <taxon>Sedimentibacter</taxon>
    </lineage>
</organism>
<dbReference type="EMBL" id="JACBNQ010000041">
    <property type="protein sequence ID" value="NYB76089.1"/>
    <property type="molecule type" value="Genomic_DNA"/>
</dbReference>